<feature type="domain" description="Peptidase M16 N-terminal" evidence="2">
    <location>
        <begin position="44"/>
        <end position="183"/>
    </location>
</feature>
<comment type="caution">
    <text evidence="4">The sequence shown here is derived from an EMBL/GenBank/DDBJ whole genome shotgun (WGS) entry which is preliminary data.</text>
</comment>
<accession>A0ABQ4NK80</accession>
<protein>
    <submittedName>
        <fullName evidence="4">Peptidase M16</fullName>
    </submittedName>
</protein>
<evidence type="ECO:0000256" key="1">
    <source>
        <dbReference type="SAM" id="SignalP"/>
    </source>
</evidence>
<dbReference type="InterPro" id="IPR011249">
    <property type="entry name" value="Metalloenz_LuxS/M16"/>
</dbReference>
<dbReference type="Gene3D" id="3.30.830.10">
    <property type="entry name" value="Metalloenzyme, LuxS/M16 peptidase-like"/>
    <property type="match status" value="2"/>
</dbReference>
<keyword evidence="5" id="KW-1185">Reference proteome</keyword>
<evidence type="ECO:0000259" key="2">
    <source>
        <dbReference type="Pfam" id="PF00675"/>
    </source>
</evidence>
<evidence type="ECO:0000313" key="4">
    <source>
        <dbReference type="EMBL" id="GIT94796.1"/>
    </source>
</evidence>
<dbReference type="InterPro" id="IPR011765">
    <property type="entry name" value="Pept_M16_N"/>
</dbReference>
<dbReference type="RefSeq" id="WP_220748297.1">
    <property type="nucleotide sequence ID" value="NZ_BPFH01000002.1"/>
</dbReference>
<reference evidence="4 5" key="1">
    <citation type="submission" date="2021-05" db="EMBL/GenBank/DDBJ databases">
        <title>Bacteria Genome sequencing.</title>
        <authorList>
            <person name="Takabe Y."/>
            <person name="Nakajima Y."/>
            <person name="Suzuki S."/>
            <person name="Shiozaki T."/>
        </authorList>
    </citation>
    <scope>NUCLEOTIDE SEQUENCE [LARGE SCALE GENOMIC DNA]</scope>
    <source>
        <strain evidence="4 5">AI_62</strain>
    </source>
</reference>
<dbReference type="EMBL" id="BPFH01000002">
    <property type="protein sequence ID" value="GIT94796.1"/>
    <property type="molecule type" value="Genomic_DNA"/>
</dbReference>
<name>A0ABQ4NK80_9RHOB</name>
<dbReference type="PANTHER" id="PTHR11851:SF224">
    <property type="entry name" value="PROCESSING PROTEASE"/>
    <property type="match status" value="1"/>
</dbReference>
<dbReference type="Pfam" id="PF00675">
    <property type="entry name" value="Peptidase_M16"/>
    <property type="match status" value="1"/>
</dbReference>
<feature type="chain" id="PRO_5045670256" evidence="1">
    <location>
        <begin position="23"/>
        <end position="440"/>
    </location>
</feature>
<proteinExistence type="predicted"/>
<dbReference type="InterPro" id="IPR050361">
    <property type="entry name" value="MPP/UQCRC_Complex"/>
</dbReference>
<dbReference type="Pfam" id="PF05193">
    <property type="entry name" value="Peptidase_M16_C"/>
    <property type="match status" value="1"/>
</dbReference>
<dbReference type="PANTHER" id="PTHR11851">
    <property type="entry name" value="METALLOPROTEASE"/>
    <property type="match status" value="1"/>
</dbReference>
<evidence type="ECO:0000313" key="5">
    <source>
        <dbReference type="Proteomes" id="UP000786693"/>
    </source>
</evidence>
<keyword evidence="1" id="KW-0732">Signal</keyword>
<dbReference type="InterPro" id="IPR007863">
    <property type="entry name" value="Peptidase_M16_C"/>
</dbReference>
<evidence type="ECO:0000259" key="3">
    <source>
        <dbReference type="Pfam" id="PF05193"/>
    </source>
</evidence>
<dbReference type="SUPFAM" id="SSF63411">
    <property type="entry name" value="LuxS/MPP-like metallohydrolase"/>
    <property type="match status" value="2"/>
</dbReference>
<feature type="domain" description="Peptidase M16 C-terminal" evidence="3">
    <location>
        <begin position="190"/>
        <end position="364"/>
    </location>
</feature>
<organism evidence="4 5">
    <name type="scientific">Jannaschia pagri</name>
    <dbReference type="NCBI Taxonomy" id="2829797"/>
    <lineage>
        <taxon>Bacteria</taxon>
        <taxon>Pseudomonadati</taxon>
        <taxon>Pseudomonadota</taxon>
        <taxon>Alphaproteobacteria</taxon>
        <taxon>Rhodobacterales</taxon>
        <taxon>Roseobacteraceae</taxon>
        <taxon>Jannaschia</taxon>
    </lineage>
</organism>
<dbReference type="Proteomes" id="UP000786693">
    <property type="component" value="Unassembled WGS sequence"/>
</dbReference>
<gene>
    <name evidence="4" type="ORF">JANAI62_14190</name>
</gene>
<feature type="signal peptide" evidence="1">
    <location>
        <begin position="1"/>
        <end position="22"/>
    </location>
</feature>
<sequence>MTILLRACVVAALAVLPVRAIAAVEIQEVTSPGGITAWLVEERSIPFVALDIRFEGGANLDAPGKRGATNLMMGLLEEGAADMDARAFAEAAEGLAARFSFEAFNDSVSISAEVLTDNRDASMALLRDALVAPTFDQTALDRVRDQVLAGIEQDARDPEEIASATMARLAFGEHPYGSALEGTLESVTALTREDIQAAHGTVLTRDRVYVGVTGDISAAELGPLLDELLGDLPATGVPNASEADYTLDGGVTVVDYPSPQSVVLFGHEGIARDDDDFFAAYVMNHILGGGGFQSKLMTEVREERGLTYGIGSFLVPRDLAAQHMGQFSSTNDKTAEAVQIVRDIWADVAANGVAEDRLEAAKTYLTGAYPLRFDGNGTIAGILVGMQAQELPIDYIATRNDKVMAVTPDDVRRVAERLLQPEDLHFVVVGQPIGLETGAF</sequence>